<dbReference type="PRINTS" id="PR00245">
    <property type="entry name" value="OLFACTORYR"/>
</dbReference>
<dbReference type="Pfam" id="PF13853">
    <property type="entry name" value="7tm_4"/>
    <property type="match status" value="1"/>
</dbReference>
<dbReference type="PROSITE" id="PS00237">
    <property type="entry name" value="G_PROTEIN_RECEP_F1_1"/>
    <property type="match status" value="1"/>
</dbReference>
<dbReference type="InterPro" id="IPR000276">
    <property type="entry name" value="GPCR_Rhodpsn"/>
</dbReference>
<accession>A0AA41N169</accession>
<keyword evidence="6 13" id="KW-0552">Olfaction</keyword>
<dbReference type="FunFam" id="1.10.1220.70:FF:000001">
    <property type="entry name" value="Olfactory receptor"/>
    <property type="match status" value="1"/>
</dbReference>
<evidence type="ECO:0000256" key="12">
    <source>
        <dbReference type="RuleBase" id="RU000688"/>
    </source>
</evidence>
<keyword evidence="16" id="KW-1185">Reference proteome</keyword>
<evidence type="ECO:0000256" key="9">
    <source>
        <dbReference type="ARBA" id="ARBA00023136"/>
    </source>
</evidence>
<dbReference type="PANTHER" id="PTHR48001">
    <property type="entry name" value="OLFACTORY RECEPTOR"/>
    <property type="match status" value="1"/>
</dbReference>
<evidence type="ECO:0000256" key="7">
    <source>
        <dbReference type="ARBA" id="ARBA00022989"/>
    </source>
</evidence>
<dbReference type="CDD" id="cd15234">
    <property type="entry name" value="7tmA_OR7-like"/>
    <property type="match status" value="1"/>
</dbReference>
<evidence type="ECO:0000256" key="6">
    <source>
        <dbReference type="ARBA" id="ARBA00022725"/>
    </source>
</evidence>
<comment type="similarity">
    <text evidence="2 12">Belongs to the G-protein coupled receptor 1 family.</text>
</comment>
<keyword evidence="3 13" id="KW-1003">Cell membrane</keyword>
<keyword evidence="7 13" id="KW-1133">Transmembrane helix</keyword>
<keyword evidence="11 12" id="KW-0807">Transducer</keyword>
<feature type="transmembrane region" description="Helical" evidence="13">
    <location>
        <begin position="209"/>
        <end position="233"/>
    </location>
</feature>
<dbReference type="InterPro" id="IPR000725">
    <property type="entry name" value="Olfact_rcpt"/>
</dbReference>
<evidence type="ECO:0000313" key="15">
    <source>
        <dbReference type="EMBL" id="MBZ3881884.1"/>
    </source>
</evidence>
<sequence>MSPIFGFRFIVSMEPRNNTAGLEFLLLELTEDPALRSLIFSLFLSMYLVTILGNLLIILAVNSDPHLHTPMYFLLSNLSFTDICLSKITIPKRMVNIQSQSRTISYTGCLSQVFFVLAFLVLENCFLTAMAYDRYVAICHPLMYTIIMNPSLCVTLVLISLGISSVDDFLHTLMVLRLSFCTDLHIPHFFCGLAQVIKSASSDTLINNILVYFFSIILAGSSLSGIIFSYTHIVSSLLAMPSPGRKYKAFSTSGSYLLVDFLFYGTGFGVFFSSAVTESSRKTEVASVMYTVVPQMLNPFIYSLRNKDMRKALRKILSRITFFR</sequence>
<gene>
    <name evidence="15" type="ORF">SUZIE_165170</name>
</gene>
<evidence type="ECO:0000256" key="8">
    <source>
        <dbReference type="ARBA" id="ARBA00023040"/>
    </source>
</evidence>
<keyword evidence="8 12" id="KW-0297">G-protein coupled receptor</keyword>
<dbReference type="PROSITE" id="PS50262">
    <property type="entry name" value="G_PROTEIN_RECEP_F1_2"/>
    <property type="match status" value="1"/>
</dbReference>
<feature type="transmembrane region" description="Helical" evidence="13">
    <location>
        <begin position="254"/>
        <end position="273"/>
    </location>
</feature>
<name>A0AA41N169_SCICA</name>
<keyword evidence="9 13" id="KW-0472">Membrane</keyword>
<feature type="transmembrane region" description="Helical" evidence="13">
    <location>
        <begin position="38"/>
        <end position="59"/>
    </location>
</feature>
<reference evidence="15" key="1">
    <citation type="submission" date="2020-03" db="EMBL/GenBank/DDBJ databases">
        <title>Studies in the Genomics of Life Span.</title>
        <authorList>
            <person name="Glass D."/>
        </authorList>
    </citation>
    <scope>NUCLEOTIDE SEQUENCE</scope>
    <source>
        <strain evidence="15">SUZIE</strain>
        <tissue evidence="15">Muscle</tissue>
    </source>
</reference>
<dbReference type="GO" id="GO:0004984">
    <property type="term" value="F:olfactory receptor activity"/>
    <property type="evidence" value="ECO:0007669"/>
    <property type="project" value="InterPro"/>
</dbReference>
<evidence type="ECO:0000256" key="10">
    <source>
        <dbReference type="ARBA" id="ARBA00023170"/>
    </source>
</evidence>
<protein>
    <recommendedName>
        <fullName evidence="13">Olfactory receptor</fullName>
    </recommendedName>
</protein>
<organism evidence="15 16">
    <name type="scientific">Sciurus carolinensis</name>
    <name type="common">Eastern gray squirrel</name>
    <dbReference type="NCBI Taxonomy" id="30640"/>
    <lineage>
        <taxon>Eukaryota</taxon>
        <taxon>Metazoa</taxon>
        <taxon>Chordata</taxon>
        <taxon>Craniata</taxon>
        <taxon>Vertebrata</taxon>
        <taxon>Euteleostomi</taxon>
        <taxon>Mammalia</taxon>
        <taxon>Eutheria</taxon>
        <taxon>Euarchontoglires</taxon>
        <taxon>Glires</taxon>
        <taxon>Rodentia</taxon>
        <taxon>Sciuromorpha</taxon>
        <taxon>Sciuridae</taxon>
        <taxon>Sciurinae</taxon>
        <taxon>Sciurini</taxon>
        <taxon>Sciurus</taxon>
    </lineage>
</organism>
<dbReference type="GO" id="GO:0005886">
    <property type="term" value="C:plasma membrane"/>
    <property type="evidence" value="ECO:0007669"/>
    <property type="project" value="UniProtKB-SubCell"/>
</dbReference>
<dbReference type="PRINTS" id="PR00237">
    <property type="entry name" value="GPCRRHODOPSN"/>
</dbReference>
<keyword evidence="4 13" id="KW-0716">Sensory transduction</keyword>
<feature type="domain" description="G-protein coupled receptors family 1 profile" evidence="14">
    <location>
        <begin position="53"/>
        <end position="302"/>
    </location>
</feature>
<feature type="transmembrane region" description="Helical" evidence="13">
    <location>
        <begin position="71"/>
        <end position="91"/>
    </location>
</feature>
<dbReference type="InterPro" id="IPR017452">
    <property type="entry name" value="GPCR_Rhodpsn_7TM"/>
</dbReference>
<dbReference type="GO" id="GO:0004930">
    <property type="term" value="F:G protein-coupled receptor activity"/>
    <property type="evidence" value="ECO:0007669"/>
    <property type="project" value="UniProtKB-KW"/>
</dbReference>
<dbReference type="AlphaFoldDB" id="A0AA41N169"/>
<evidence type="ECO:0000256" key="11">
    <source>
        <dbReference type="ARBA" id="ARBA00023224"/>
    </source>
</evidence>
<dbReference type="SMART" id="SM01381">
    <property type="entry name" value="7TM_GPCR_Srsx"/>
    <property type="match status" value="1"/>
</dbReference>
<keyword evidence="10 12" id="KW-0675">Receptor</keyword>
<dbReference type="SUPFAM" id="SSF81321">
    <property type="entry name" value="Family A G protein-coupled receptor-like"/>
    <property type="match status" value="1"/>
</dbReference>
<evidence type="ECO:0000256" key="2">
    <source>
        <dbReference type="ARBA" id="ARBA00010663"/>
    </source>
</evidence>
<evidence type="ECO:0000256" key="13">
    <source>
        <dbReference type="RuleBase" id="RU363047"/>
    </source>
</evidence>
<evidence type="ECO:0000313" key="16">
    <source>
        <dbReference type="Proteomes" id="UP001166674"/>
    </source>
</evidence>
<comment type="subcellular location">
    <subcellularLocation>
        <location evidence="1 13">Cell membrane</location>
        <topology evidence="1 13">Multi-pass membrane protein</topology>
    </subcellularLocation>
</comment>
<comment type="caution">
    <text evidence="15">The sequence shown here is derived from an EMBL/GenBank/DDBJ whole genome shotgun (WGS) entry which is preliminary data.</text>
</comment>
<evidence type="ECO:0000259" key="14">
    <source>
        <dbReference type="PROSITE" id="PS50262"/>
    </source>
</evidence>
<dbReference type="Proteomes" id="UP001166674">
    <property type="component" value="Unassembled WGS sequence"/>
</dbReference>
<keyword evidence="5 12" id="KW-0812">Transmembrane</keyword>
<dbReference type="Gene3D" id="1.20.1070.10">
    <property type="entry name" value="Rhodopsin 7-helix transmembrane proteins"/>
    <property type="match status" value="1"/>
</dbReference>
<evidence type="ECO:0000256" key="5">
    <source>
        <dbReference type="ARBA" id="ARBA00022692"/>
    </source>
</evidence>
<evidence type="ECO:0000256" key="3">
    <source>
        <dbReference type="ARBA" id="ARBA00022475"/>
    </source>
</evidence>
<evidence type="ECO:0000256" key="1">
    <source>
        <dbReference type="ARBA" id="ARBA00004651"/>
    </source>
</evidence>
<dbReference type="FunFam" id="1.20.1070.10:FF:000009">
    <property type="entry name" value="Olfactory receptor"/>
    <property type="match status" value="1"/>
</dbReference>
<evidence type="ECO:0000256" key="4">
    <source>
        <dbReference type="ARBA" id="ARBA00022606"/>
    </source>
</evidence>
<feature type="transmembrane region" description="Helical" evidence="13">
    <location>
        <begin position="142"/>
        <end position="163"/>
    </location>
</feature>
<dbReference type="EMBL" id="JAATJV010379506">
    <property type="protein sequence ID" value="MBZ3881884.1"/>
    <property type="molecule type" value="Genomic_DNA"/>
</dbReference>
<proteinExistence type="inferred from homology"/>
<feature type="transmembrane region" description="Helical" evidence="13">
    <location>
        <begin position="103"/>
        <end position="122"/>
    </location>
</feature>